<organism evidence="8 9">
    <name type="scientific">Salvia divinorum</name>
    <name type="common">Maria pastora</name>
    <name type="synonym">Diviner's sage</name>
    <dbReference type="NCBI Taxonomy" id="28513"/>
    <lineage>
        <taxon>Eukaryota</taxon>
        <taxon>Viridiplantae</taxon>
        <taxon>Streptophyta</taxon>
        <taxon>Embryophyta</taxon>
        <taxon>Tracheophyta</taxon>
        <taxon>Spermatophyta</taxon>
        <taxon>Magnoliopsida</taxon>
        <taxon>eudicotyledons</taxon>
        <taxon>Gunneridae</taxon>
        <taxon>Pentapetalae</taxon>
        <taxon>asterids</taxon>
        <taxon>lamiids</taxon>
        <taxon>Lamiales</taxon>
        <taxon>Lamiaceae</taxon>
        <taxon>Nepetoideae</taxon>
        <taxon>Mentheae</taxon>
        <taxon>Salviinae</taxon>
        <taxon>Salvia</taxon>
        <taxon>Salvia subgen. Calosphace</taxon>
    </lineage>
</organism>
<dbReference type="Gene3D" id="1.25.10.10">
    <property type="entry name" value="Leucine-rich Repeat Variant"/>
    <property type="match status" value="1"/>
</dbReference>
<dbReference type="CDD" id="cd16664">
    <property type="entry name" value="RING-Ubox_PUB"/>
    <property type="match status" value="1"/>
</dbReference>
<evidence type="ECO:0000256" key="4">
    <source>
        <dbReference type="ARBA" id="ARBA00022679"/>
    </source>
</evidence>
<dbReference type="Pfam" id="PF04564">
    <property type="entry name" value="U-box"/>
    <property type="match status" value="1"/>
</dbReference>
<dbReference type="InterPro" id="IPR011989">
    <property type="entry name" value="ARM-like"/>
</dbReference>
<keyword evidence="9" id="KW-1185">Reference proteome</keyword>
<feature type="region of interest" description="Disordered" evidence="6">
    <location>
        <begin position="685"/>
        <end position="712"/>
    </location>
</feature>
<feature type="compositionally biased region" description="Polar residues" evidence="6">
    <location>
        <begin position="694"/>
        <end position="706"/>
    </location>
</feature>
<evidence type="ECO:0000256" key="5">
    <source>
        <dbReference type="ARBA" id="ARBA00022786"/>
    </source>
</evidence>
<dbReference type="Proteomes" id="UP001567538">
    <property type="component" value="Unassembled WGS sequence"/>
</dbReference>
<feature type="domain" description="U-box" evidence="7">
    <location>
        <begin position="266"/>
        <end position="340"/>
    </location>
</feature>
<dbReference type="InterPro" id="IPR013083">
    <property type="entry name" value="Znf_RING/FYVE/PHD"/>
</dbReference>
<keyword evidence="5" id="KW-0833">Ubl conjugation pathway</keyword>
<dbReference type="SUPFAM" id="SSF57850">
    <property type="entry name" value="RING/U-box"/>
    <property type="match status" value="1"/>
</dbReference>
<evidence type="ECO:0000256" key="6">
    <source>
        <dbReference type="SAM" id="MobiDB-lite"/>
    </source>
</evidence>
<evidence type="ECO:0000256" key="1">
    <source>
        <dbReference type="ARBA" id="ARBA00000900"/>
    </source>
</evidence>
<dbReference type="AlphaFoldDB" id="A0ABD1IDI2"/>
<dbReference type="Gene3D" id="3.30.40.10">
    <property type="entry name" value="Zinc/RING finger domain, C3HC4 (zinc finger)"/>
    <property type="match status" value="1"/>
</dbReference>
<evidence type="ECO:0000259" key="7">
    <source>
        <dbReference type="PROSITE" id="PS51698"/>
    </source>
</evidence>
<comment type="catalytic activity">
    <reaction evidence="1">
        <text>S-ubiquitinyl-[E2 ubiquitin-conjugating enzyme]-L-cysteine + [acceptor protein]-L-lysine = [E2 ubiquitin-conjugating enzyme]-L-cysteine + N(6)-ubiquitinyl-[acceptor protein]-L-lysine.</text>
        <dbReference type="EC" id="2.3.2.27"/>
    </reaction>
</comment>
<dbReference type="PROSITE" id="PS51698">
    <property type="entry name" value="U_BOX"/>
    <property type="match status" value="1"/>
</dbReference>
<comment type="caution">
    <text evidence="8">The sequence shown here is derived from an EMBL/GenBank/DDBJ whole genome shotgun (WGS) entry which is preliminary data.</text>
</comment>
<dbReference type="InterPro" id="IPR058678">
    <property type="entry name" value="ARM_PUB"/>
</dbReference>
<dbReference type="InterPro" id="IPR003613">
    <property type="entry name" value="Ubox_domain"/>
</dbReference>
<evidence type="ECO:0000313" key="8">
    <source>
        <dbReference type="EMBL" id="KAL1566547.1"/>
    </source>
</evidence>
<dbReference type="EMBL" id="JBEAFC010000002">
    <property type="protein sequence ID" value="KAL1566547.1"/>
    <property type="molecule type" value="Genomic_DNA"/>
</dbReference>
<evidence type="ECO:0000256" key="3">
    <source>
        <dbReference type="ARBA" id="ARBA00012483"/>
    </source>
</evidence>
<reference evidence="8 9" key="1">
    <citation type="submission" date="2024-06" db="EMBL/GenBank/DDBJ databases">
        <title>A chromosome level genome sequence of Diviner's sage (Salvia divinorum).</title>
        <authorList>
            <person name="Ford S.A."/>
            <person name="Ro D.-K."/>
            <person name="Ness R.W."/>
            <person name="Phillips M.A."/>
        </authorList>
    </citation>
    <scope>NUCLEOTIDE SEQUENCE [LARGE SCALE GENOMIC DNA]</scope>
    <source>
        <strain evidence="8">SAF-2024a</strain>
        <tissue evidence="8">Leaf</tissue>
    </source>
</reference>
<keyword evidence="4" id="KW-0808">Transferase</keyword>
<sequence>MRNHAEIVQELLPTQAIKVHAQMYSELFKVVVRVSKNFPEIEAARPRCSSGIEALCLLNDGIVKAKSVLQQCSESSVLYLALTGDAILSKCKKSRNLLERSLCQLQSMVPVLLAAKISGIIADLRSAAFYLDPSDEEAGRVLRELLNRYGSAVDYTEEAAIAAICTVSSRLRISSQKALLTEKRSLRKLLDKFGEKETSKRKILIFFLNLLKKYGKVIAETQNGNAASERGNQFPITDQYLSTNDVELHADYRSNESHINTLSRPMPPEEFICPLSSRLMYDPVVIASGQTYERMWIQKWFDEGHCTCPKTHVELSNLSFTSNITMKDLIIKWSAIRSVSVSDPKMQEGLLRSWDSINSVASLTNSMVGLNLPLDYSNVSMGSSHGSDYSNTMISNEVRSTHGIDWVFLSKFTTLPWDSQCNAVDDILKKLILNEHYLVGIPLRKFVQLILGFLKDAHAHHDMKAQMTGCQLLYEVVQKHSSSVSYLKEDEYDQLALLLDTEVSKQALSILEELSNHQQCGQKIAASGALVGIFNILDSQIQELLEPALKILRNLSSNGDVGSFIIPSELMPKLIPFFEDDSLASHCIVILKNMCNNEEARVAVAYTDGCIAAMAKLLERDNREDQEYAVSVLLKLCSQRVEFCWLAMDEGVIPGLVSISVNGNRRAAAMASEMLRILKEDTVGGNSGADAASIDSTPQRNDTNPPKASGFLGKFFAKSSAKKK</sequence>
<comment type="pathway">
    <text evidence="2">Protein modification; protein ubiquitination.</text>
</comment>
<dbReference type="SUPFAM" id="SSF48371">
    <property type="entry name" value="ARM repeat"/>
    <property type="match status" value="1"/>
</dbReference>
<dbReference type="InterPro" id="IPR045210">
    <property type="entry name" value="RING-Ubox_PUB"/>
</dbReference>
<dbReference type="PANTHER" id="PTHR23315:SF240">
    <property type="entry name" value="U-BOX DOMAIN-CONTAINING PROTEIN 5"/>
    <property type="match status" value="1"/>
</dbReference>
<accession>A0ABD1IDI2</accession>
<dbReference type="PANTHER" id="PTHR23315">
    <property type="entry name" value="U BOX DOMAIN-CONTAINING"/>
    <property type="match status" value="1"/>
</dbReference>
<proteinExistence type="predicted"/>
<protein>
    <recommendedName>
        <fullName evidence="3">RING-type E3 ubiquitin transferase</fullName>
        <ecNumber evidence="3">2.3.2.27</ecNumber>
    </recommendedName>
</protein>
<evidence type="ECO:0000313" key="9">
    <source>
        <dbReference type="Proteomes" id="UP001567538"/>
    </source>
</evidence>
<dbReference type="EC" id="2.3.2.27" evidence="3"/>
<dbReference type="InterPro" id="IPR016024">
    <property type="entry name" value="ARM-type_fold"/>
</dbReference>
<dbReference type="Pfam" id="PF25598">
    <property type="entry name" value="ARM_PUB"/>
    <property type="match status" value="1"/>
</dbReference>
<evidence type="ECO:0000256" key="2">
    <source>
        <dbReference type="ARBA" id="ARBA00004906"/>
    </source>
</evidence>
<name>A0ABD1IDI2_SALDI</name>
<gene>
    <name evidence="8" type="ORF">AAHA92_02148</name>
</gene>
<dbReference type="SMART" id="SM00504">
    <property type="entry name" value="Ubox"/>
    <property type="match status" value="1"/>
</dbReference>
<dbReference type="GO" id="GO:0061630">
    <property type="term" value="F:ubiquitin protein ligase activity"/>
    <property type="evidence" value="ECO:0007669"/>
    <property type="project" value="UniProtKB-EC"/>
</dbReference>